<evidence type="ECO:0000313" key="2">
    <source>
        <dbReference type="Proteomes" id="UP000029003"/>
    </source>
</evidence>
<reference evidence="1 2" key="1">
    <citation type="submission" date="2014-03" db="EMBL/GenBank/DDBJ databases">
        <title>Genomics of Bifidobacteria.</title>
        <authorList>
            <person name="Ventura M."/>
            <person name="Milani C."/>
            <person name="Lugli G.A."/>
        </authorList>
    </citation>
    <scope>NUCLEOTIDE SEQUENCE [LARGE SCALE GENOMIC DNA]</scope>
    <source>
        <strain evidence="1 2">LMG 21395</strain>
    </source>
</reference>
<comment type="caution">
    <text evidence="1">The sequence shown here is derived from an EMBL/GenBank/DDBJ whole genome shotgun (WGS) entry which is preliminary data.</text>
</comment>
<protein>
    <submittedName>
        <fullName evidence="1">Orotate phosphoribosyltransferase PyrE</fullName>
    </submittedName>
</protein>
<sequence length="234" mass="24717">MTENSENQTFRRTGSTDAGTVAAAGIAAGNSHDAGAFAMLEPREQLRQVLTQAVSGKPFSELYSVAFDHRTAATIGHVLLDALEEQGYGVDDFDAVGALTAAAVPLVSAVILAAASRGEDLDGFVMDFVYPSVKGPSIAGKRVILLDAWLSEKSYVQTSSLVTLRNGNELSLDFGIVEHEGAQVLAVASLIGGVGDADHVAGERQQIEVINPVTAEHTALPLIQVFDERELRAR</sequence>
<name>A0A087E5V2_9BIFI</name>
<dbReference type="EMBL" id="JGZT01000005">
    <property type="protein sequence ID" value="KFJ03153.1"/>
    <property type="molecule type" value="Genomic_DNA"/>
</dbReference>
<dbReference type="RefSeq" id="WP_029575723.1">
    <property type="nucleotide sequence ID" value="NZ_JGZT01000005.1"/>
</dbReference>
<proteinExistence type="predicted"/>
<keyword evidence="1" id="KW-0808">Transferase</keyword>
<dbReference type="OrthoDB" id="1493031at2"/>
<dbReference type="Proteomes" id="UP000029003">
    <property type="component" value="Unassembled WGS sequence"/>
</dbReference>
<evidence type="ECO:0000313" key="1">
    <source>
        <dbReference type="EMBL" id="KFJ03153.1"/>
    </source>
</evidence>
<dbReference type="GO" id="GO:0016757">
    <property type="term" value="F:glycosyltransferase activity"/>
    <property type="evidence" value="ECO:0007669"/>
    <property type="project" value="UniProtKB-KW"/>
</dbReference>
<keyword evidence="1" id="KW-0328">Glycosyltransferase</keyword>
<dbReference type="AlphaFoldDB" id="A0A087E5V2"/>
<accession>A0A087E5V2</accession>
<gene>
    <name evidence="1" type="ORF">THER5_0610</name>
</gene>
<organism evidence="1 2">
    <name type="scientific">Bifidobacterium thermacidophilum subsp. thermacidophilum</name>
    <dbReference type="NCBI Taxonomy" id="79262"/>
    <lineage>
        <taxon>Bacteria</taxon>
        <taxon>Bacillati</taxon>
        <taxon>Actinomycetota</taxon>
        <taxon>Actinomycetes</taxon>
        <taxon>Bifidobacteriales</taxon>
        <taxon>Bifidobacteriaceae</taxon>
        <taxon>Bifidobacterium</taxon>
    </lineage>
</organism>